<dbReference type="eggNOG" id="ENOG5033YZQ">
    <property type="taxonomic scope" value="Bacteria"/>
</dbReference>
<gene>
    <name evidence="1" type="ORF">SSQG_01396</name>
</gene>
<dbReference type="HOGENOM" id="CLU_749900_0_0_11"/>
<keyword evidence="2" id="KW-1185">Reference proteome</keyword>
<sequence length="372" mass="39635">MVADSAGHGVRRQRWAVSALVAGALAGGGVLLPAAPARAYTAVRAADPADASSLVAAAAADEARARVLRLAKSGLPAEIRTSAWNALRSTRGDAAIAEWLAPGGGYDAAKQRLRDARSRNRAFCERVVSTHPVGFSPQVRSAAERALKGTDADRAAFVKTGYAEAQQADRVLREADAQRRLEVAEKDRAFVRVVAESDPGEQVRVAAQWALRSGSTDADVAEFFGYGWATGAALDVEAYRLRVADGEVRRQHVLSSLIAQAVAAEEALKSSADAAKARAEAELAWRAVADHADGAQTAWLAEQEAARTQAESWQNIARLSKESADAIWEKIAAPAEARQGDWAAEQTEAARTAAFWKDMADRARDSENRVKG</sequence>
<dbReference type="InterPro" id="IPR005506">
    <property type="entry name" value="DUF312_ALF"/>
</dbReference>
<dbReference type="Pfam" id="PF03752">
    <property type="entry name" value="ALF"/>
    <property type="match status" value="1"/>
</dbReference>
<organism evidence="1 2">
    <name type="scientific">Streptomyces viridochromogenes (strain DSM 40736 / JCM 4977 / BCRC 1201 / Tue 494)</name>
    <dbReference type="NCBI Taxonomy" id="591159"/>
    <lineage>
        <taxon>Bacteria</taxon>
        <taxon>Bacillati</taxon>
        <taxon>Actinomycetota</taxon>
        <taxon>Actinomycetes</taxon>
        <taxon>Kitasatosporales</taxon>
        <taxon>Streptomycetaceae</taxon>
        <taxon>Streptomyces</taxon>
    </lineage>
</organism>
<dbReference type="AlphaFoldDB" id="D9WX65"/>
<protein>
    <submittedName>
        <fullName evidence="1">Predicted protein</fullName>
    </submittedName>
</protein>
<evidence type="ECO:0000313" key="1">
    <source>
        <dbReference type="EMBL" id="EFL30878.1"/>
    </source>
</evidence>
<name>D9WX65_STRVT</name>
<accession>D9WX65</accession>
<dbReference type="Proteomes" id="UP000004184">
    <property type="component" value="Unassembled WGS sequence"/>
</dbReference>
<evidence type="ECO:0000313" key="2">
    <source>
        <dbReference type="Proteomes" id="UP000004184"/>
    </source>
</evidence>
<proteinExistence type="predicted"/>
<dbReference type="EMBL" id="GG657757">
    <property type="protein sequence ID" value="EFL30878.1"/>
    <property type="molecule type" value="Genomic_DNA"/>
</dbReference>
<reference evidence="2" key="1">
    <citation type="submission" date="2009-02" db="EMBL/GenBank/DDBJ databases">
        <title>Annotation of Streptomyces viridochromogenes strain DSM 40736.</title>
        <authorList>
            <consortium name="The Broad Institute Genome Sequencing Platform"/>
            <consortium name="Broad Institute Microbial Sequencing Center"/>
            <person name="Fischbach M."/>
            <person name="Godfrey P."/>
            <person name="Ward D."/>
            <person name="Young S."/>
            <person name="Zeng Q."/>
            <person name="Koehrsen M."/>
            <person name="Alvarado L."/>
            <person name="Berlin A.M."/>
            <person name="Bochicchio J."/>
            <person name="Borenstein D."/>
            <person name="Chapman S.B."/>
            <person name="Chen Z."/>
            <person name="Engels R."/>
            <person name="Freedman E."/>
            <person name="Gellesch M."/>
            <person name="Goldberg J."/>
            <person name="Griggs A."/>
            <person name="Gujja S."/>
            <person name="Heilman E.R."/>
            <person name="Heiman D.I."/>
            <person name="Hepburn T.A."/>
            <person name="Howarth C."/>
            <person name="Jen D."/>
            <person name="Larson L."/>
            <person name="Lewis B."/>
            <person name="Mehta T."/>
            <person name="Park D."/>
            <person name="Pearson M."/>
            <person name="Richards J."/>
            <person name="Roberts A."/>
            <person name="Saif S."/>
            <person name="Shea T.D."/>
            <person name="Shenoy N."/>
            <person name="Sisk P."/>
            <person name="Stolte C."/>
            <person name="Sykes S.N."/>
            <person name="Thomson T."/>
            <person name="Walk T."/>
            <person name="White J."/>
            <person name="Yandava C."/>
            <person name="Straight P."/>
            <person name="Clardy J."/>
            <person name="Hung D."/>
            <person name="Kolter R."/>
            <person name="Mekalanos J."/>
            <person name="Walker S."/>
            <person name="Walsh C.T."/>
            <person name="Wieland-Brown L.C."/>
            <person name="Haas B."/>
            <person name="Nusbaum C."/>
            <person name="Birren B."/>
        </authorList>
    </citation>
    <scope>NUCLEOTIDE SEQUENCE [LARGE SCALE GENOMIC DNA]</scope>
    <source>
        <strain evidence="2">DSM 40736 / JCM 4977 / BCRC 1201 / Tue 494</strain>
    </source>
</reference>